<dbReference type="InterPro" id="IPR000795">
    <property type="entry name" value="T_Tr_GTP-bd_dom"/>
</dbReference>
<dbReference type="Gene3D" id="1.10.10.10">
    <property type="entry name" value="Winged helix-like DNA-binding domain superfamily/Winged helix DNA-binding domain"/>
    <property type="match status" value="1"/>
</dbReference>
<keyword evidence="5" id="KW-1185">Reference proteome</keyword>
<dbReference type="InterPro" id="IPR009000">
    <property type="entry name" value="Transl_B-barrel_sf"/>
</dbReference>
<dbReference type="SUPFAM" id="SSF52540">
    <property type="entry name" value="P-loop containing nucleoside triphosphate hydrolases"/>
    <property type="match status" value="1"/>
</dbReference>
<feature type="compositionally biased region" description="Basic and acidic residues" evidence="2">
    <location>
        <begin position="277"/>
        <end position="321"/>
    </location>
</feature>
<dbReference type="GO" id="GO:0003746">
    <property type="term" value="F:translation elongation factor activity"/>
    <property type="evidence" value="ECO:0007669"/>
    <property type="project" value="InterPro"/>
</dbReference>
<evidence type="ECO:0000256" key="1">
    <source>
        <dbReference type="ARBA" id="ARBA00023134"/>
    </source>
</evidence>
<dbReference type="GO" id="GO:0001514">
    <property type="term" value="P:selenocysteine incorporation"/>
    <property type="evidence" value="ECO:0007669"/>
    <property type="project" value="InterPro"/>
</dbReference>
<proteinExistence type="predicted"/>
<organism evidence="4 5">
    <name type="scientific">Streptomyces poonensis</name>
    <dbReference type="NCBI Taxonomy" id="68255"/>
    <lineage>
        <taxon>Bacteria</taxon>
        <taxon>Bacillati</taxon>
        <taxon>Actinomycetota</taxon>
        <taxon>Actinomycetes</taxon>
        <taxon>Kitasatosporales</taxon>
        <taxon>Streptomycetaceae</taxon>
        <taxon>Streptomyces</taxon>
    </lineage>
</organism>
<keyword evidence="1" id="KW-0342">GTP-binding</keyword>
<dbReference type="SUPFAM" id="SSF46785">
    <property type="entry name" value="Winged helix' DNA-binding domain"/>
    <property type="match status" value="1"/>
</dbReference>
<comment type="caution">
    <text evidence="4">The sequence shown here is derived from an EMBL/GenBank/DDBJ whole genome shotgun (WGS) entry which is preliminary data.</text>
</comment>
<feature type="domain" description="Tr-type G" evidence="3">
    <location>
        <begin position="1"/>
        <end position="170"/>
    </location>
</feature>
<dbReference type="CDD" id="cd04171">
    <property type="entry name" value="SelB"/>
    <property type="match status" value="1"/>
</dbReference>
<dbReference type="PROSITE" id="PS51722">
    <property type="entry name" value="G_TR_2"/>
    <property type="match status" value="1"/>
</dbReference>
<dbReference type="Gene3D" id="3.40.50.300">
    <property type="entry name" value="P-loop containing nucleotide triphosphate hydrolases"/>
    <property type="match status" value="1"/>
</dbReference>
<dbReference type="Gene3D" id="1.10.10.2770">
    <property type="match status" value="1"/>
</dbReference>
<evidence type="ECO:0000259" key="3">
    <source>
        <dbReference type="PROSITE" id="PS51722"/>
    </source>
</evidence>
<dbReference type="Pfam" id="PF09107">
    <property type="entry name" value="WHD_3rd_SelB"/>
    <property type="match status" value="1"/>
</dbReference>
<dbReference type="EMBL" id="BMVW01000002">
    <property type="protein sequence ID" value="GGY98886.1"/>
    <property type="molecule type" value="Genomic_DNA"/>
</dbReference>
<feature type="compositionally biased region" description="Basic and acidic residues" evidence="2">
    <location>
        <begin position="651"/>
        <end position="661"/>
    </location>
</feature>
<name>A0A918PCP1_9ACTN</name>
<dbReference type="GO" id="GO:0005829">
    <property type="term" value="C:cytosol"/>
    <property type="evidence" value="ECO:0007669"/>
    <property type="project" value="TreeGrafter"/>
</dbReference>
<protein>
    <recommendedName>
        <fullName evidence="3">Tr-type G domain-containing protein</fullName>
    </recommendedName>
</protein>
<dbReference type="GO" id="GO:0003723">
    <property type="term" value="F:RNA binding"/>
    <property type="evidence" value="ECO:0007669"/>
    <property type="project" value="InterPro"/>
</dbReference>
<gene>
    <name evidence="4" type="ORF">GCM10010365_16960</name>
</gene>
<dbReference type="InterPro" id="IPR050055">
    <property type="entry name" value="EF-Tu_GTPase"/>
</dbReference>
<reference evidence="4" key="1">
    <citation type="journal article" date="2014" name="Int. J. Syst. Evol. Microbiol.">
        <title>Complete genome sequence of Corynebacterium casei LMG S-19264T (=DSM 44701T), isolated from a smear-ripened cheese.</title>
        <authorList>
            <consortium name="US DOE Joint Genome Institute (JGI-PGF)"/>
            <person name="Walter F."/>
            <person name="Albersmeier A."/>
            <person name="Kalinowski J."/>
            <person name="Ruckert C."/>
        </authorList>
    </citation>
    <scope>NUCLEOTIDE SEQUENCE</scope>
    <source>
        <strain evidence="4">JCM 4815</strain>
    </source>
</reference>
<accession>A0A918PCP1</accession>
<dbReference type="InterPro" id="IPR015191">
    <property type="entry name" value="SelB_WHD4"/>
</dbReference>
<dbReference type="PANTHER" id="PTHR43721">
    <property type="entry name" value="ELONGATION FACTOR TU-RELATED"/>
    <property type="match status" value="1"/>
</dbReference>
<evidence type="ECO:0000313" key="5">
    <source>
        <dbReference type="Proteomes" id="UP000622166"/>
    </source>
</evidence>
<feature type="region of interest" description="Disordered" evidence="2">
    <location>
        <begin position="637"/>
        <end position="674"/>
    </location>
</feature>
<dbReference type="Pfam" id="PF00009">
    <property type="entry name" value="GTP_EFTU"/>
    <property type="match status" value="1"/>
</dbReference>
<keyword evidence="1" id="KW-0547">Nucleotide-binding</keyword>
<dbReference type="InterPro" id="IPR027417">
    <property type="entry name" value="P-loop_NTPase"/>
</dbReference>
<reference evidence="4" key="2">
    <citation type="submission" date="2020-09" db="EMBL/GenBank/DDBJ databases">
        <authorList>
            <person name="Sun Q."/>
            <person name="Ohkuma M."/>
        </authorList>
    </citation>
    <scope>NUCLEOTIDE SEQUENCE</scope>
    <source>
        <strain evidence="4">JCM 4815</strain>
    </source>
</reference>
<dbReference type="AlphaFoldDB" id="A0A918PCP1"/>
<evidence type="ECO:0000313" key="4">
    <source>
        <dbReference type="EMBL" id="GGY98886.1"/>
    </source>
</evidence>
<dbReference type="SUPFAM" id="SSF50447">
    <property type="entry name" value="Translation proteins"/>
    <property type="match status" value="1"/>
</dbReference>
<dbReference type="GO" id="GO:0003924">
    <property type="term" value="F:GTPase activity"/>
    <property type="evidence" value="ECO:0007669"/>
    <property type="project" value="InterPro"/>
</dbReference>
<sequence length="674" mass="70975">MHVIATAGHVDHGKSALLRALTGMEPDRWAEERRRGMTLDLGFVWTRLPGAGDLAFVDVPGHERLVGNMLAGVGPVPAVLFVVAADQGWQPQSEEHLAVLDALGVRHGVLAVSRSDLADPAAVREEALARLADSSLGAVECVAVSAVTGAGMDDLRTALTRLARALPAPDTAADVRLWADRVFTVRGRGTVVTGTLGAGTLRVGDRLQSADGGRPLRVRGLQTLKEPRPEVGAVARVAVNLHGPGAATLRRGDALLTPGRWLTTDTVDVRLGGGGCRDPHGDGRGGPHGDGGHVPHGDGGHVPHGDGHRDRYGDGHRDRHGGGVSDGLSDGVTARDLPRHLTLHIGSAAVPVTVRPLGGDTARLRLARPLPLRIADRALLRDPGRHHIPAGATVLDVRPPSLSRRGSAAARARALDALSGPPDAAAEVRRRRLVRSGELLAMGVRPPDGATPVAGEWLADPAHWAALRDGLRRAVEEHAARRPLEPGLPLEAARQALGLPERCLVEALLAADPRLRGRAGRIYGSRSRPVLLPPVEAAVAAVRAELARAPFRAPETERLERLGLTARTLAAAAATGALLRIADGIVLLPGADAQAAEVLARLEQPFTASEARRALDTTRRVVIPLLEHLDRQGRTVRLDGTGRRRMAGGPRDGRDGGDGRESNPPARVARAPRF</sequence>
<dbReference type="InterPro" id="IPR036388">
    <property type="entry name" value="WH-like_DNA-bd_sf"/>
</dbReference>
<dbReference type="InterPro" id="IPR036390">
    <property type="entry name" value="WH_DNA-bd_sf"/>
</dbReference>
<dbReference type="Proteomes" id="UP000622166">
    <property type="component" value="Unassembled WGS sequence"/>
</dbReference>
<dbReference type="Gene3D" id="2.40.30.10">
    <property type="entry name" value="Translation factors"/>
    <property type="match status" value="1"/>
</dbReference>
<feature type="region of interest" description="Disordered" evidence="2">
    <location>
        <begin position="267"/>
        <end position="331"/>
    </location>
</feature>
<dbReference type="PANTHER" id="PTHR43721:SF22">
    <property type="entry name" value="ELONGATION FACTOR TU, MITOCHONDRIAL"/>
    <property type="match status" value="1"/>
</dbReference>
<dbReference type="GO" id="GO:0005525">
    <property type="term" value="F:GTP binding"/>
    <property type="evidence" value="ECO:0007669"/>
    <property type="project" value="UniProtKB-KW"/>
</dbReference>
<evidence type="ECO:0000256" key="2">
    <source>
        <dbReference type="SAM" id="MobiDB-lite"/>
    </source>
</evidence>